<evidence type="ECO:0000256" key="1">
    <source>
        <dbReference type="SAM" id="MobiDB-lite"/>
    </source>
</evidence>
<name>A0ABD2Q5R3_9PLAT</name>
<sequence length="275" mass="31091">MMENVFLSDTPDSVRAGWYANPESENPTRLLNGTGMAEPYRPSNCTQPKVSEADSCSSLTLTESEPSTPTSNRNRNFYDSRDDAITLERMKKILCELPNFLHGGHNCAATREDARKRKKMGFLREQFAAQFWPFLISTTTGTFFTPEVESLNTSTKKEDSLRWYETADFSEMHLRFREEKQRQRSFYAEMMENINSERQLIPVGGLSPTFDETLASNEASAKKPARGQSLATKFKELGNKVDSSKDPEIGAIDMAIAKGPPKHFPLQEFDSLFLA</sequence>
<feature type="compositionally biased region" description="Low complexity" evidence="1">
    <location>
        <begin position="57"/>
        <end position="71"/>
    </location>
</feature>
<accession>A0ABD2Q5R3</accession>
<protein>
    <submittedName>
        <fullName evidence="2">Uncharacterized protein</fullName>
    </submittedName>
</protein>
<dbReference type="Proteomes" id="UP001626550">
    <property type="component" value="Unassembled WGS sequence"/>
</dbReference>
<evidence type="ECO:0000313" key="2">
    <source>
        <dbReference type="EMBL" id="KAL3314933.1"/>
    </source>
</evidence>
<dbReference type="EMBL" id="JBJKFK010000868">
    <property type="protein sequence ID" value="KAL3314933.1"/>
    <property type="molecule type" value="Genomic_DNA"/>
</dbReference>
<reference evidence="2 3" key="1">
    <citation type="submission" date="2024-11" db="EMBL/GenBank/DDBJ databases">
        <title>Adaptive evolution of stress response genes in parasites aligns with host niche diversity.</title>
        <authorList>
            <person name="Hahn C."/>
            <person name="Resl P."/>
        </authorList>
    </citation>
    <scope>NUCLEOTIDE SEQUENCE [LARGE SCALE GENOMIC DNA]</scope>
    <source>
        <strain evidence="2">EGGRZ-B1_66</strain>
        <tissue evidence="2">Body</tissue>
    </source>
</reference>
<proteinExistence type="predicted"/>
<dbReference type="AlphaFoldDB" id="A0ABD2Q5R3"/>
<evidence type="ECO:0000313" key="3">
    <source>
        <dbReference type="Proteomes" id="UP001626550"/>
    </source>
</evidence>
<gene>
    <name evidence="2" type="ORF">Ciccas_006436</name>
</gene>
<comment type="caution">
    <text evidence="2">The sequence shown here is derived from an EMBL/GenBank/DDBJ whole genome shotgun (WGS) entry which is preliminary data.</text>
</comment>
<organism evidence="2 3">
    <name type="scientific">Cichlidogyrus casuarinus</name>
    <dbReference type="NCBI Taxonomy" id="1844966"/>
    <lineage>
        <taxon>Eukaryota</taxon>
        <taxon>Metazoa</taxon>
        <taxon>Spiralia</taxon>
        <taxon>Lophotrochozoa</taxon>
        <taxon>Platyhelminthes</taxon>
        <taxon>Monogenea</taxon>
        <taxon>Monopisthocotylea</taxon>
        <taxon>Dactylogyridea</taxon>
        <taxon>Ancyrocephalidae</taxon>
        <taxon>Cichlidogyrus</taxon>
    </lineage>
</organism>
<feature type="region of interest" description="Disordered" evidence="1">
    <location>
        <begin position="1"/>
        <end position="76"/>
    </location>
</feature>
<keyword evidence="3" id="KW-1185">Reference proteome</keyword>